<evidence type="ECO:0000313" key="2">
    <source>
        <dbReference type="Proteomes" id="UP000433483"/>
    </source>
</evidence>
<dbReference type="EMBL" id="QXGB01001369">
    <property type="protein sequence ID" value="KAE9191961.1"/>
    <property type="molecule type" value="Genomic_DNA"/>
</dbReference>
<accession>A0A6A3WZ84</accession>
<protein>
    <submittedName>
        <fullName evidence="1">Uncharacterized protein</fullName>
    </submittedName>
</protein>
<keyword evidence="2" id="KW-1185">Reference proteome</keyword>
<evidence type="ECO:0000313" key="1">
    <source>
        <dbReference type="EMBL" id="KAE9191961.1"/>
    </source>
</evidence>
<comment type="caution">
    <text evidence="1">The sequence shown here is derived from an EMBL/GenBank/DDBJ whole genome shotgun (WGS) entry which is preliminary data.</text>
</comment>
<reference evidence="1 2" key="1">
    <citation type="submission" date="2018-08" db="EMBL/GenBank/DDBJ databases">
        <title>Genomic investigation of the strawberry pathogen Phytophthora fragariae indicates pathogenicity is determined by transcriptional variation in three key races.</title>
        <authorList>
            <person name="Adams T.M."/>
            <person name="Armitage A.D."/>
            <person name="Sobczyk M.K."/>
            <person name="Bates H.J."/>
            <person name="Dunwell J.M."/>
            <person name="Nellist C.F."/>
            <person name="Harrison R.J."/>
        </authorList>
    </citation>
    <scope>NUCLEOTIDE SEQUENCE [LARGE SCALE GENOMIC DNA]</scope>
    <source>
        <strain evidence="1 2">NOV-27</strain>
    </source>
</reference>
<dbReference type="Proteomes" id="UP000433483">
    <property type="component" value="Unassembled WGS sequence"/>
</dbReference>
<dbReference type="OrthoDB" id="432719at2759"/>
<sequence length="229" mass="24878">MNNSAVNVPLSGKSTTRAFLKYCLPHARNASCVKTIQGHVEKDEGVLHSRVGIISWKTDVTFDRVLVQDELQSLQALIEAAGTKVTFSRVVELGDEHSLEIKAMITCTSCVACVGNIETAVAKSQQAPPLVHLRIGKLVAVCAFQRLVVQVAQRVMHSSTSRKPMAARCFEMHVRLVGSQDDQHFSLPAMLSTRCSSTLMKLGTGWQFYVAAWEGLQLGAIGPITSPSS</sequence>
<dbReference type="AlphaFoldDB" id="A0A6A3WZ84"/>
<name>A0A6A3WZ84_9STRA</name>
<proteinExistence type="predicted"/>
<organism evidence="1 2">
    <name type="scientific">Phytophthora fragariae</name>
    <dbReference type="NCBI Taxonomy" id="53985"/>
    <lineage>
        <taxon>Eukaryota</taxon>
        <taxon>Sar</taxon>
        <taxon>Stramenopiles</taxon>
        <taxon>Oomycota</taxon>
        <taxon>Peronosporomycetes</taxon>
        <taxon>Peronosporales</taxon>
        <taxon>Peronosporaceae</taxon>
        <taxon>Phytophthora</taxon>
    </lineage>
</organism>
<gene>
    <name evidence="1" type="ORF">PF005_g18638</name>
</gene>